<feature type="compositionally biased region" description="Basic and acidic residues" evidence="10">
    <location>
        <begin position="548"/>
        <end position="557"/>
    </location>
</feature>
<dbReference type="InterPro" id="IPR001841">
    <property type="entry name" value="Znf_RING"/>
</dbReference>
<dbReference type="InterPro" id="IPR032065">
    <property type="entry name" value="RNF31-UBA"/>
</dbReference>
<dbReference type="Pfam" id="PF16678">
    <property type="entry name" value="UBA_HOIP"/>
    <property type="match status" value="1"/>
</dbReference>
<evidence type="ECO:0000256" key="10">
    <source>
        <dbReference type="SAM" id="MobiDB-lite"/>
    </source>
</evidence>
<feature type="compositionally biased region" description="Polar residues" evidence="10">
    <location>
        <begin position="57"/>
        <end position="68"/>
    </location>
</feature>
<feature type="compositionally biased region" description="Basic and acidic residues" evidence="10">
    <location>
        <begin position="1807"/>
        <end position="1818"/>
    </location>
</feature>
<proteinExistence type="inferred from homology"/>
<dbReference type="Pfam" id="PF22191">
    <property type="entry name" value="IBR_1"/>
    <property type="match status" value="1"/>
</dbReference>
<feature type="compositionally biased region" description="Polar residues" evidence="10">
    <location>
        <begin position="1"/>
        <end position="39"/>
    </location>
</feature>
<dbReference type="GO" id="GO:1990450">
    <property type="term" value="F:linear polyubiquitin binding"/>
    <property type="evidence" value="ECO:0007669"/>
    <property type="project" value="TreeGrafter"/>
</dbReference>
<feature type="region of interest" description="Disordered" evidence="10">
    <location>
        <begin position="117"/>
        <end position="157"/>
    </location>
</feature>
<feature type="region of interest" description="Disordered" evidence="10">
    <location>
        <begin position="478"/>
        <end position="604"/>
    </location>
</feature>
<evidence type="ECO:0000256" key="5">
    <source>
        <dbReference type="ARBA" id="ARBA00022771"/>
    </source>
</evidence>
<dbReference type="PROSITE" id="PS51873">
    <property type="entry name" value="TRIAD"/>
    <property type="match status" value="1"/>
</dbReference>
<feature type="compositionally biased region" description="Basic and acidic residues" evidence="10">
    <location>
        <begin position="1350"/>
        <end position="1380"/>
    </location>
</feature>
<feature type="compositionally biased region" description="Gly residues" evidence="10">
    <location>
        <begin position="46"/>
        <end position="55"/>
    </location>
</feature>
<gene>
    <name evidence="13" type="primary">Rnf31</name>
    <name evidence="13" type="ORF">NPIL_246291</name>
</gene>
<feature type="region of interest" description="Disordered" evidence="10">
    <location>
        <begin position="187"/>
        <end position="375"/>
    </location>
</feature>
<dbReference type="Gene3D" id="3.30.40.10">
    <property type="entry name" value="Zinc/RING finger domain, C3HC4 (zinc finger)"/>
    <property type="match status" value="1"/>
</dbReference>
<feature type="compositionally biased region" description="Low complexity" evidence="10">
    <location>
        <begin position="531"/>
        <end position="543"/>
    </location>
</feature>
<feature type="compositionally biased region" description="Low complexity" evidence="10">
    <location>
        <begin position="2039"/>
        <end position="2074"/>
    </location>
</feature>
<dbReference type="OrthoDB" id="6436051at2759"/>
<comment type="similarity">
    <text evidence="1">Belongs to the RBR family.</text>
</comment>
<dbReference type="CDD" id="cd20337">
    <property type="entry name" value="BRcat_RBR_HOIP"/>
    <property type="match status" value="1"/>
</dbReference>
<feature type="compositionally biased region" description="Basic and acidic residues" evidence="10">
    <location>
        <begin position="1615"/>
        <end position="1636"/>
    </location>
</feature>
<keyword evidence="2" id="KW-0808">Transferase</keyword>
<reference evidence="13" key="1">
    <citation type="submission" date="2020-08" db="EMBL/GenBank/DDBJ databases">
        <title>Multicomponent nature underlies the extraordinary mechanical properties of spider dragline silk.</title>
        <authorList>
            <person name="Kono N."/>
            <person name="Nakamura H."/>
            <person name="Mori M."/>
            <person name="Yoshida Y."/>
            <person name="Ohtoshi R."/>
            <person name="Malay A.D."/>
            <person name="Moran D.A.P."/>
            <person name="Tomita M."/>
            <person name="Numata K."/>
            <person name="Arakawa K."/>
        </authorList>
    </citation>
    <scope>NUCLEOTIDE SEQUENCE</scope>
</reference>
<feature type="compositionally biased region" description="Polar residues" evidence="10">
    <location>
        <begin position="1249"/>
        <end position="1276"/>
    </location>
</feature>
<keyword evidence="6" id="KW-0833">Ubl conjugation pathway</keyword>
<accession>A0A8X6PWK6</accession>
<feature type="compositionally biased region" description="Polar residues" evidence="10">
    <location>
        <begin position="1993"/>
        <end position="2007"/>
    </location>
</feature>
<evidence type="ECO:0000256" key="2">
    <source>
        <dbReference type="ARBA" id="ARBA00022679"/>
    </source>
</evidence>
<protein>
    <submittedName>
        <fullName evidence="13">E3 ubiquitin-protein ligase RNF31</fullName>
    </submittedName>
</protein>
<feature type="compositionally biased region" description="Polar residues" evidence="10">
    <location>
        <begin position="1637"/>
        <end position="1655"/>
    </location>
</feature>
<feature type="compositionally biased region" description="Basic and acidic residues" evidence="10">
    <location>
        <begin position="307"/>
        <end position="319"/>
    </location>
</feature>
<sequence length="2620" mass="291881">VRNGTMDPSQIHRGQTFNMMEGNQWNNGTMDNRQMTLNRQFQPGSMGPGSPGFPGGTMQQSASATDLQSLPGMDGHPGMPPMHYPHYPMNPQLPPHYPYPMYPPHYPNYPQYFGNSFANLSSQPTTTDGDASDQSEASSRHHSGRKYPFRKRAKRSQSVMIDRMAYPGQFYPFGPFPPGYGPGPWGAPFPMEAPPSPASSIRSLNRVGRTRRRKKLTSEDDDEEFSMSSSPMSRPKSSSSERPLPAQKSASKANRSTSSEEEDSDTGNKRESSRNRKDRTLRRESDPRRLPSPVPKSPQITHKKTSKLKDRETLKHTNAEEIQASLSMMEGRSSRDSNRSRYSDAEEMPGSPARRSSRDSNIDQTEQDEATSIWTPHSSWQCKHCTFINSAGNRICQVCCKTATAEETTLVTSRPASASSRKQSLESSEKSSSSPEKRMEEDQDARRDHQDMEVLNSALDEAEKEISRGLEELMKLKEEYRPVKSKDNDPQPSTSKPPSIPEASSSKPVYKSTGKMRTSILDKIIPPNKKSTASTSTSTETQTGPNSKTDRILEARRPSTSSTTSDAYNSPTAQSPQLGRMEMASSRQNGVENKSGVRKDSSCQTQTDDLMDFYERKKAEEEAFLASNAFGYRYGDRMDTVNSPTQGMFDRGYGMMQRSHSRASLFTGRLNDFGPMDYGFGQRPMYRSVSRSSLTGDYPEGRLSDFQNLRKPDYYLSMEELVERRRQESIRAQGLELVRMIREAEQQGFTADDIQVALTNCGKQNPLEWLQENWKIMVENVINLSTSYANDKKENDIGTVSENEAREALRLHKGHIWASVTECVETRQRKFLELKTRGKFSSKEITDALTSSQGDVEMAYAKLTKSTSKPFLMRIWGAGEGAQNKDGAIPKSAESFKSHIETYSKDDIDVDDVQSDELWDEEEEDVEWDEDYDEQDDEEEHEDIDLQTCRDDVYIPNDVTTPDSDRSDYLDAFGSNANTLERNVSSPGSDTFFVIPDVTQTKKSNGLLSKLAALRKDGKDTKQTNAKFYDEDLDAFPDNQIHNEEEEQQKTYNPISMIKNTITAIRDSVSGASKNEKKVPCAAPEKRTIIVSGQIAHESLNDDHKQNNEKPNVTKPTTENVSLEADNFSKQNGARPKHTITKESSASNEKVDKVNIGQETKVKPIENTGQETKLKLTEKTEQETKISPTENIKQETKANPTENIGQEVKLKVTENTGQKTQLKSTEITRQEIQVKPTENTGREAKLKPNETQNISNSKQGEPNVKIQQINSAQNLNLVKDKSPRSETETTTSNKIDDKKLNAGTTFETKSEMLRTGNLEDIKKSPTPEVTEITSTNKTVDKQQSLSSSSHIDKQHREPDHVKNKKHLVIEEDKASPELPEHPPVFSSVKSNDKSFIKSKEQSIHNENEKFTSSAKDSVEVKVNENLKKESSSKLSGEKNIIDHGPEEKETLDNSNSELITQNSNTNLSNNNNSTSNMEDNQELRKNANSETLQKDHQNTKLPVTDSLQSQAFNSNGGKKSPESQIIQTKLSNAMGLKESVDKNLEEKGKKALNTQVSSKNNTDILKKQLEKSDAVLNSGEAISEAAQQSENSALPKSSIEHEHSNNQAEFSSQTDKNRFSSDKSRISPPKERKTPVKETNNSYKSNTASATGISSHNVEKTLSETKLSDVNIAKNSDNDIEIVDGSLELKNEIFAPIIKDSVTEKLSTTSDEAQGSSFSSDSNFKKTEIISKSLEGDSNVSNSSNKSINESETSESTDAKSIETAKQNSGSVQNDHTTADKITPTVSNVSDYKTPVSLPESANSLKAIERTSVTEDKQSSSPSEAVSMKRELAVSEKINESLQNIPSETETPLESGHISNKVKSSVDKTENDILDTDSSNGTSKAPVESLPSSSSHTPAVKKGKEALALETQSSPPTEKTLSQSPSTSVSSDETALSSSSSKTNLQTSVETNKPQIAETIDRPTDKTIPSEINNILSPESELRAPKVSEIPVTETTNASHSSENSETLAVDKSESSVSDALSIGQGTSNAKETDHVIQTVSSATSSSAGTEQTSSTSNTTPQSNTASTSSLKSETTSKKHSRVTFKDEKDVISDSSSSNVSAGDIVSDSKPSESLPESSSTKSEAVPDSEQSSDDSDLEEEIDIREHIRKGSLTLPSPVEALRNRFEGLAEDNYSGVIRPQSPYRRMSFRSTKAAIALEKTRDTSGEKPWYQSKTTVEQKKAPPKRSIKQQLDIDRKVRNMVADRKVRTYRKAEIVVQLMDMNFEEEEAIQAANECSTLEQAISFLQQECLLCAGHFPVSHMVSMVHCPHKACRECIRAYFTVQIRDRNIMELLCPFCNEPDIFDEDIAQDYFNHLDIMLKKLVDFEIHELFQRKLRDRVLMRDPNFRWCSQCSSGFIAMENLKRLVCPDCNAVMCASCRRPWEKEHQGISCEAFAALKDANDVEAQAAGLAKLLIEDGIDCPVCHFRYALAKGGCMHFRCTQCQHDFCSGCSRPFKMGQLSKVKYDRDPPEGMDVKRTCQVMEQKETSDGLVDDCCGKETEDGFAGLCRIHYVEYLGQLVNKHKVDPIQIFEVDDLELVLRRANIRLPAKRYRENDVQYRERLIKIIQEELPLDEMDGS</sequence>
<dbReference type="InterPro" id="IPR002867">
    <property type="entry name" value="IBR_dom"/>
</dbReference>
<dbReference type="SMART" id="SM00547">
    <property type="entry name" value="ZnF_RBZ"/>
    <property type="match status" value="1"/>
</dbReference>
<dbReference type="SUPFAM" id="SSF57850">
    <property type="entry name" value="RING/U-box"/>
    <property type="match status" value="3"/>
</dbReference>
<feature type="compositionally biased region" description="Basic and acidic residues" evidence="10">
    <location>
        <begin position="1278"/>
        <end position="1287"/>
    </location>
</feature>
<feature type="compositionally biased region" description="Low complexity" evidence="10">
    <location>
        <begin position="1922"/>
        <end position="1948"/>
    </location>
</feature>
<dbReference type="GO" id="GO:0097039">
    <property type="term" value="P:protein linear polyubiquitination"/>
    <property type="evidence" value="ECO:0007669"/>
    <property type="project" value="TreeGrafter"/>
</dbReference>
<keyword evidence="9" id="KW-0175">Coiled coil</keyword>
<feature type="compositionally biased region" description="Basic and acidic residues" evidence="10">
    <location>
        <begin position="478"/>
        <end position="489"/>
    </location>
</feature>
<feature type="non-terminal residue" evidence="13">
    <location>
        <position position="1"/>
    </location>
</feature>
<organism evidence="13 14">
    <name type="scientific">Nephila pilipes</name>
    <name type="common">Giant wood spider</name>
    <name type="synonym">Nephila maculata</name>
    <dbReference type="NCBI Taxonomy" id="299642"/>
    <lineage>
        <taxon>Eukaryota</taxon>
        <taxon>Metazoa</taxon>
        <taxon>Ecdysozoa</taxon>
        <taxon>Arthropoda</taxon>
        <taxon>Chelicerata</taxon>
        <taxon>Arachnida</taxon>
        <taxon>Araneae</taxon>
        <taxon>Araneomorphae</taxon>
        <taxon>Entelegynae</taxon>
        <taxon>Araneoidea</taxon>
        <taxon>Nephilidae</taxon>
        <taxon>Nephila</taxon>
    </lineage>
</organism>
<feature type="compositionally biased region" description="Basic and acidic residues" evidence="10">
    <location>
        <begin position="332"/>
        <end position="344"/>
    </location>
</feature>
<feature type="domain" description="RING-type" evidence="11">
    <location>
        <begin position="2290"/>
        <end position="2339"/>
    </location>
</feature>
<dbReference type="Pfam" id="PF01485">
    <property type="entry name" value="IBR"/>
    <property type="match status" value="1"/>
</dbReference>
<evidence type="ECO:0000256" key="3">
    <source>
        <dbReference type="ARBA" id="ARBA00022723"/>
    </source>
</evidence>
<feature type="compositionally biased region" description="Low complexity" evidence="10">
    <location>
        <begin position="226"/>
        <end position="243"/>
    </location>
</feature>
<feature type="compositionally biased region" description="Basic and acidic residues" evidence="10">
    <location>
        <begin position="1416"/>
        <end position="1451"/>
    </location>
</feature>
<evidence type="ECO:0000256" key="9">
    <source>
        <dbReference type="SAM" id="Coils"/>
    </source>
</evidence>
<dbReference type="CDD" id="cd20351">
    <property type="entry name" value="Rcat_RBR_HOIP"/>
    <property type="match status" value="1"/>
</dbReference>
<evidence type="ECO:0000256" key="1">
    <source>
        <dbReference type="ARBA" id="ARBA00008278"/>
    </source>
</evidence>
<feature type="compositionally biased region" description="Polar residues" evidence="10">
    <location>
        <begin position="1585"/>
        <end position="1595"/>
    </location>
</feature>
<feature type="compositionally biased region" description="Basic and acidic residues" evidence="10">
    <location>
        <begin position="1390"/>
        <end position="1409"/>
    </location>
</feature>
<dbReference type="InterPro" id="IPR026254">
    <property type="entry name" value="RNF31-like"/>
</dbReference>
<dbReference type="SMART" id="SM00184">
    <property type="entry name" value="RING"/>
    <property type="match status" value="2"/>
</dbReference>
<feature type="compositionally biased region" description="Basic and acidic residues" evidence="10">
    <location>
        <begin position="1099"/>
        <end position="1108"/>
    </location>
</feature>
<dbReference type="Gene3D" id="1.10.8.10">
    <property type="entry name" value="DNA helicase RuvA subunit, C-terminal domain"/>
    <property type="match status" value="1"/>
</dbReference>
<dbReference type="EMBL" id="BMAW01119356">
    <property type="protein sequence ID" value="GFT84294.1"/>
    <property type="molecule type" value="Genomic_DNA"/>
</dbReference>
<feature type="region of interest" description="Disordered" evidence="10">
    <location>
        <begin position="1098"/>
        <end position="1523"/>
    </location>
</feature>
<feature type="compositionally biased region" description="Polar residues" evidence="10">
    <location>
        <begin position="1213"/>
        <end position="1239"/>
    </location>
</feature>
<feature type="coiled-coil region" evidence="9">
    <location>
        <begin position="2262"/>
        <end position="2289"/>
    </location>
</feature>
<dbReference type="Proteomes" id="UP000887013">
    <property type="component" value="Unassembled WGS sequence"/>
</dbReference>
<feature type="compositionally biased region" description="Low complexity" evidence="10">
    <location>
        <begin position="2093"/>
        <end position="2130"/>
    </location>
</feature>
<dbReference type="InterPro" id="IPR047542">
    <property type="entry name" value="Rcat_RBR_RNF31-like"/>
</dbReference>
<dbReference type="PANTHER" id="PTHR16004">
    <property type="entry name" value="RING FINGER PROTEIN 31-RELATED"/>
    <property type="match status" value="1"/>
</dbReference>
<dbReference type="SMART" id="SM00647">
    <property type="entry name" value="IBR"/>
    <property type="match status" value="1"/>
</dbReference>
<feature type="compositionally biased region" description="Polar residues" evidence="10">
    <location>
        <begin position="1910"/>
        <end position="1921"/>
    </location>
</feature>
<evidence type="ECO:0000256" key="4">
    <source>
        <dbReference type="ARBA" id="ARBA00022737"/>
    </source>
</evidence>
<dbReference type="InterPro" id="IPR001876">
    <property type="entry name" value="Znf_RanBP2"/>
</dbReference>
<feature type="compositionally biased region" description="Polar residues" evidence="10">
    <location>
        <begin position="1605"/>
        <end position="1614"/>
    </location>
</feature>
<dbReference type="Gene3D" id="6.10.140.1100">
    <property type="match status" value="1"/>
</dbReference>
<feature type="region of interest" description="Disordered" evidence="10">
    <location>
        <begin position="1"/>
        <end position="79"/>
    </location>
</feature>
<feature type="compositionally biased region" description="Polar residues" evidence="10">
    <location>
        <begin position="1764"/>
        <end position="1776"/>
    </location>
</feature>
<keyword evidence="14" id="KW-1185">Reference proteome</keyword>
<feature type="compositionally biased region" description="Polar residues" evidence="10">
    <location>
        <begin position="1840"/>
        <end position="1863"/>
    </location>
</feature>
<dbReference type="InterPro" id="IPR013083">
    <property type="entry name" value="Znf_RING/FYVE/PHD"/>
</dbReference>
<evidence type="ECO:0000256" key="8">
    <source>
        <dbReference type="PROSITE-ProRule" id="PRU00175"/>
    </source>
</evidence>
<evidence type="ECO:0000313" key="14">
    <source>
        <dbReference type="Proteomes" id="UP000887013"/>
    </source>
</evidence>
<keyword evidence="7" id="KW-0862">Zinc</keyword>
<keyword evidence="5 8" id="KW-0863">Zinc-finger</keyword>
<dbReference type="InterPro" id="IPR044066">
    <property type="entry name" value="TRIAD_supradom"/>
</dbReference>
<evidence type="ECO:0000259" key="12">
    <source>
        <dbReference type="PROSITE" id="PS51873"/>
    </source>
</evidence>
<dbReference type="PROSITE" id="PS50089">
    <property type="entry name" value="ZF_RING_2"/>
    <property type="match status" value="1"/>
</dbReference>
<dbReference type="GO" id="GO:0061630">
    <property type="term" value="F:ubiquitin protein ligase activity"/>
    <property type="evidence" value="ECO:0007669"/>
    <property type="project" value="TreeGrafter"/>
</dbReference>
<name>A0A8X6PWK6_NEPPI</name>
<feature type="compositionally biased region" description="Low complexity" evidence="10">
    <location>
        <begin position="1462"/>
        <end position="1476"/>
    </location>
</feature>
<dbReference type="GO" id="GO:0008270">
    <property type="term" value="F:zinc ion binding"/>
    <property type="evidence" value="ECO:0007669"/>
    <property type="project" value="UniProtKB-KW"/>
</dbReference>
<feature type="compositionally biased region" description="Pro residues" evidence="10">
    <location>
        <begin position="187"/>
        <end position="197"/>
    </location>
</feature>
<keyword evidence="4" id="KW-0677">Repeat</keyword>
<dbReference type="Pfam" id="PF18091">
    <property type="entry name" value="E3_UbLigase_RBR"/>
    <property type="match status" value="1"/>
</dbReference>
<feature type="region of interest" description="Disordered" evidence="10">
    <location>
        <begin position="917"/>
        <end position="944"/>
    </location>
</feature>
<feature type="compositionally biased region" description="Polar residues" evidence="10">
    <location>
        <begin position="1452"/>
        <end position="1461"/>
    </location>
</feature>
<feature type="compositionally biased region" description="Polar residues" evidence="10">
    <location>
        <begin position="1331"/>
        <end position="1349"/>
    </location>
</feature>
<feature type="region of interest" description="Disordered" evidence="10">
    <location>
        <begin position="408"/>
        <end position="466"/>
    </location>
</feature>
<feature type="compositionally biased region" description="Polar residues" evidence="10">
    <location>
        <begin position="117"/>
        <end position="137"/>
    </location>
</feature>
<feature type="domain" description="RING-type" evidence="12">
    <location>
        <begin position="2286"/>
        <end position="2512"/>
    </location>
</feature>
<feature type="compositionally biased region" description="Basic and acidic residues" evidence="10">
    <location>
        <begin position="423"/>
        <end position="452"/>
    </location>
</feature>
<evidence type="ECO:0000256" key="6">
    <source>
        <dbReference type="ARBA" id="ARBA00022786"/>
    </source>
</evidence>
<feature type="compositionally biased region" description="Polar residues" evidence="10">
    <location>
        <begin position="558"/>
        <end position="577"/>
    </location>
</feature>
<comment type="caution">
    <text evidence="13">The sequence shown here is derived from an EMBL/GenBank/DDBJ whole genome shotgun (WGS) entry which is preliminary data.</text>
</comment>
<feature type="compositionally biased region" description="Polar residues" evidence="10">
    <location>
        <begin position="2015"/>
        <end position="2030"/>
    </location>
</feature>
<dbReference type="GO" id="GO:0071797">
    <property type="term" value="C:LUBAC complex"/>
    <property type="evidence" value="ECO:0007669"/>
    <property type="project" value="InterPro"/>
</dbReference>
<feature type="compositionally biased region" description="Polar residues" evidence="10">
    <location>
        <begin position="490"/>
        <end position="507"/>
    </location>
</feature>
<dbReference type="GO" id="GO:0070530">
    <property type="term" value="F:K63-linked polyubiquitin modification-dependent protein binding"/>
    <property type="evidence" value="ECO:0007669"/>
    <property type="project" value="TreeGrafter"/>
</dbReference>
<feature type="compositionally biased region" description="Low complexity" evidence="10">
    <location>
        <begin position="1738"/>
        <end position="1756"/>
    </location>
</feature>
<feature type="compositionally biased region" description="Basic and acidic residues" evidence="10">
    <location>
        <begin position="1827"/>
        <end position="1839"/>
    </location>
</feature>
<feature type="compositionally biased region" description="Polar residues" evidence="10">
    <location>
        <begin position="1109"/>
        <end position="1121"/>
    </location>
</feature>
<feature type="region of interest" description="Disordered" evidence="10">
    <location>
        <begin position="1584"/>
        <end position="1655"/>
    </location>
</feature>
<feature type="region of interest" description="Disordered" evidence="10">
    <location>
        <begin position="2200"/>
        <end position="2230"/>
    </location>
</feature>
<feature type="compositionally biased region" description="Basic and acidic residues" evidence="10">
    <location>
        <begin position="1481"/>
        <end position="1498"/>
    </location>
</feature>
<feature type="compositionally biased region" description="Polar residues" evidence="10">
    <location>
        <begin position="1499"/>
        <end position="1523"/>
    </location>
</feature>
<dbReference type="PANTHER" id="PTHR16004:SF2">
    <property type="entry name" value="E3 UBIQUITIN-PROTEIN LIGASE LUBEL"/>
    <property type="match status" value="1"/>
</dbReference>
<evidence type="ECO:0000259" key="11">
    <source>
        <dbReference type="PROSITE" id="PS50089"/>
    </source>
</evidence>
<feature type="region of interest" description="Disordered" evidence="10">
    <location>
        <begin position="1735"/>
        <end position="2139"/>
    </location>
</feature>
<dbReference type="GO" id="GO:0036435">
    <property type="term" value="F:K48-linked polyubiquitin modification-dependent protein binding"/>
    <property type="evidence" value="ECO:0007669"/>
    <property type="project" value="TreeGrafter"/>
</dbReference>
<dbReference type="InterPro" id="IPR041031">
    <property type="entry name" value="RNF31_C"/>
</dbReference>
<dbReference type="InterPro" id="IPR047540">
    <property type="entry name" value="BRcat_RBR_RNF31-like"/>
</dbReference>
<feature type="compositionally biased region" description="Basic and acidic residues" evidence="10">
    <location>
        <begin position="1172"/>
        <end position="1184"/>
    </location>
</feature>
<keyword evidence="3" id="KW-0479">Metal-binding</keyword>
<feature type="compositionally biased region" description="Basic residues" evidence="10">
    <location>
        <begin position="140"/>
        <end position="155"/>
    </location>
</feature>
<feature type="compositionally biased region" description="Polar residues" evidence="10">
    <location>
        <begin position="1185"/>
        <end position="1204"/>
    </location>
</feature>
<evidence type="ECO:0000313" key="13">
    <source>
        <dbReference type="EMBL" id="GFT84294.1"/>
    </source>
</evidence>
<feature type="compositionally biased region" description="Basic and acidic residues" evidence="10">
    <location>
        <begin position="1308"/>
        <end position="1325"/>
    </location>
</feature>
<feature type="compositionally biased region" description="Basic and acidic residues" evidence="10">
    <location>
        <begin position="266"/>
        <end position="275"/>
    </location>
</feature>
<dbReference type="PROSITE" id="PS01358">
    <property type="entry name" value="ZF_RANBP2_1"/>
    <property type="match status" value="1"/>
</dbReference>
<evidence type="ECO:0000256" key="7">
    <source>
        <dbReference type="ARBA" id="ARBA00022833"/>
    </source>
</evidence>